<dbReference type="PANTHER" id="PTHR13046">
    <property type="entry name" value="PROTEASE U48 CAAX PRENYL PROTEASE RCE1"/>
    <property type="match status" value="1"/>
</dbReference>
<reference evidence="14 15" key="1">
    <citation type="submission" date="2014-02" db="EMBL/GenBank/DDBJ databases">
        <title>The genome sequence of the entomopathogenic fungus Metarhizium robertsii ARSEF 2575.</title>
        <authorList>
            <person name="Giuliano Garisto Donzelli B."/>
            <person name="Roe B.A."/>
            <person name="Macmil S.L."/>
            <person name="Krasnoff S.B."/>
            <person name="Gibson D.M."/>
        </authorList>
    </citation>
    <scope>NUCLEOTIDE SEQUENCE [LARGE SCALE GENOMIC DNA]</scope>
    <source>
        <strain evidence="14 15">ARSEF 2575</strain>
    </source>
</reference>
<evidence type="ECO:0000259" key="12">
    <source>
        <dbReference type="Pfam" id="PF02517"/>
    </source>
</evidence>
<feature type="transmembrane region" description="Helical" evidence="11">
    <location>
        <begin position="233"/>
        <end position="253"/>
    </location>
</feature>
<evidence type="ECO:0000256" key="3">
    <source>
        <dbReference type="ARBA" id="ARBA00022670"/>
    </source>
</evidence>
<sequence length="307" mass="34449">MFYPRAAQESFLLSPFCANFKIVYCLIYVLPLHISASTRAAAGRSRDAPEAIRARIRSVSFSTTLCSLATFVLLCRSSAADQGSPWHIMGYWPLGIIDAFRSLLLTTLLFAGPLYECLLIDGVWQSWLRLEPLGQLWGDWAMWRNMVAGPITEECLFRSAAVPLLLVAGCSIKRIIFFSPLVFGLAHLHHFYEFRVTHPETPLVAAIARSILQLSYTSVFGAYATFIFLRTGSLLSVVTVHTLCNSIGLPRVWGVLEPYWLSHHELSQPSNVLRWTIPYYVLLLGGCVLWWQNISSLTTSPMALAEF</sequence>
<evidence type="ECO:0000256" key="2">
    <source>
        <dbReference type="ARBA" id="ARBA00006897"/>
    </source>
</evidence>
<feature type="transmembrane region" description="Helical" evidence="11">
    <location>
        <begin position="204"/>
        <end position="226"/>
    </location>
</feature>
<dbReference type="EMBL" id="KU202356">
    <property type="protein sequence ID" value="AND74277.1"/>
    <property type="molecule type" value="Genomic_DNA"/>
</dbReference>
<dbReference type="GO" id="GO:0071586">
    <property type="term" value="P:CAAX-box protein processing"/>
    <property type="evidence" value="ECO:0007669"/>
    <property type="project" value="InterPro"/>
</dbReference>
<keyword evidence="5" id="KW-0378">Hydrolase</keyword>
<keyword evidence="6" id="KW-0256">Endoplasmic reticulum</keyword>
<dbReference type="PANTHER" id="PTHR13046:SF0">
    <property type="entry name" value="CAAX PRENYL PROTEASE 2"/>
    <property type="match status" value="1"/>
</dbReference>
<accession>A0A014P9B9</accession>
<comment type="catalytic activity">
    <reaction evidence="9">
        <text>Hydrolyzes the peptide bond -P2-(S-farnesyl or geranylgeranyl)C-P1'-P2'-P3'-COOH where P1' and P2' are amino acids with aliphatic sidechains and P3' is any C-terminal residue.</text>
        <dbReference type="EC" id="3.4.26.1"/>
    </reaction>
</comment>
<comment type="subcellular location">
    <subcellularLocation>
        <location evidence="1">Endoplasmic reticulum membrane</location>
        <topology evidence="1">Multi-pass membrane protein</topology>
    </subcellularLocation>
</comment>
<keyword evidence="7 11" id="KW-1133">Transmembrane helix</keyword>
<evidence type="ECO:0000313" key="13">
    <source>
        <dbReference type="EMBL" id="AND74277.1"/>
    </source>
</evidence>
<keyword evidence="3 14" id="KW-0645">Protease</keyword>
<dbReference type="Proteomes" id="UP000030151">
    <property type="component" value="Unassembled WGS sequence"/>
</dbReference>
<evidence type="ECO:0000313" key="14">
    <source>
        <dbReference type="EMBL" id="EXV00038.1"/>
    </source>
</evidence>
<dbReference type="HOGENOM" id="CLU_049909_1_0_1"/>
<gene>
    <name evidence="14" type="ORF">X797_006831</name>
</gene>
<keyword evidence="8 11" id="KW-0472">Membrane</keyword>
<dbReference type="GO" id="GO:0005789">
    <property type="term" value="C:endoplasmic reticulum membrane"/>
    <property type="evidence" value="ECO:0007669"/>
    <property type="project" value="UniProtKB-SubCell"/>
</dbReference>
<evidence type="ECO:0000256" key="7">
    <source>
        <dbReference type="ARBA" id="ARBA00022989"/>
    </source>
</evidence>
<evidence type="ECO:0000256" key="6">
    <source>
        <dbReference type="ARBA" id="ARBA00022824"/>
    </source>
</evidence>
<dbReference type="InterPro" id="IPR003675">
    <property type="entry name" value="Rce1/LyrA-like_dom"/>
</dbReference>
<evidence type="ECO:0000313" key="15">
    <source>
        <dbReference type="Proteomes" id="UP000030151"/>
    </source>
</evidence>
<comment type="similarity">
    <text evidence="2">Belongs to the peptidase U48 family.</text>
</comment>
<keyword evidence="4 11" id="KW-0812">Transmembrane</keyword>
<evidence type="ECO:0000256" key="1">
    <source>
        <dbReference type="ARBA" id="ARBA00004477"/>
    </source>
</evidence>
<reference evidence="13" key="2">
    <citation type="journal article" date="2016" name="BMC Genomics">
        <title>Genome sequence and comparative analysis of clavicipitaceous insect-pathogenic fungus Aschersonia badia with Metarhizium spp.</title>
        <authorList>
            <person name="Agrawal Y."/>
            <person name="Narwani T."/>
            <person name="Subramanian S."/>
        </authorList>
    </citation>
    <scope>NUCLEOTIDE SEQUENCE</scope>
</reference>
<proteinExistence type="inferred from homology"/>
<dbReference type="AlphaFoldDB" id="A0A014P9B9"/>
<feature type="transmembrane region" description="Helical" evidence="11">
    <location>
        <begin position="99"/>
        <end position="120"/>
    </location>
</feature>
<evidence type="ECO:0000256" key="4">
    <source>
        <dbReference type="ARBA" id="ARBA00022692"/>
    </source>
</evidence>
<dbReference type="InterPro" id="IPR039731">
    <property type="entry name" value="Rce1"/>
</dbReference>
<protein>
    <recommendedName>
        <fullName evidence="10">intramembrane prenyl-peptidase Rce1</fullName>
        <ecNumber evidence="10">3.4.26.1</ecNumber>
    </recommendedName>
</protein>
<dbReference type="Pfam" id="PF02517">
    <property type="entry name" value="Rce1-like"/>
    <property type="match status" value="1"/>
</dbReference>
<evidence type="ECO:0000256" key="10">
    <source>
        <dbReference type="ARBA" id="ARBA00049729"/>
    </source>
</evidence>
<evidence type="ECO:0000256" key="5">
    <source>
        <dbReference type="ARBA" id="ARBA00022801"/>
    </source>
</evidence>
<dbReference type="EC" id="3.4.26.1" evidence="10"/>
<feature type="domain" description="CAAX prenyl protease 2/Lysostaphin resistance protein A-like" evidence="12">
    <location>
        <begin position="140"/>
        <end position="246"/>
    </location>
</feature>
<evidence type="ECO:0000256" key="8">
    <source>
        <dbReference type="ARBA" id="ARBA00023136"/>
    </source>
</evidence>
<dbReference type="EMBL" id="JELW01000015">
    <property type="protein sequence ID" value="EXV00038.1"/>
    <property type="molecule type" value="Genomic_DNA"/>
</dbReference>
<organism evidence="14 15">
    <name type="scientific">Metarhizium robertsii</name>
    <dbReference type="NCBI Taxonomy" id="568076"/>
    <lineage>
        <taxon>Eukaryota</taxon>
        <taxon>Fungi</taxon>
        <taxon>Dikarya</taxon>
        <taxon>Ascomycota</taxon>
        <taxon>Pezizomycotina</taxon>
        <taxon>Sordariomycetes</taxon>
        <taxon>Hypocreomycetidae</taxon>
        <taxon>Hypocreales</taxon>
        <taxon>Clavicipitaceae</taxon>
        <taxon>Metarhizium</taxon>
    </lineage>
</organism>
<evidence type="ECO:0000256" key="9">
    <source>
        <dbReference type="ARBA" id="ARBA00047280"/>
    </source>
</evidence>
<dbReference type="GO" id="GO:0004222">
    <property type="term" value="F:metalloendopeptidase activity"/>
    <property type="evidence" value="ECO:0007669"/>
    <property type="project" value="InterPro"/>
</dbReference>
<name>A0A014P9B9_9HYPO</name>
<feature type="transmembrane region" description="Helical" evidence="11">
    <location>
        <begin position="273"/>
        <end position="291"/>
    </location>
</feature>
<evidence type="ECO:0000256" key="11">
    <source>
        <dbReference type="SAM" id="Phobius"/>
    </source>
</evidence>
<feature type="transmembrane region" description="Helical" evidence="11">
    <location>
        <begin position="59"/>
        <end position="79"/>
    </location>
</feature>
<feature type="transmembrane region" description="Helical" evidence="11">
    <location>
        <begin position="20"/>
        <end position="38"/>
    </location>
</feature>
<feature type="transmembrane region" description="Helical" evidence="11">
    <location>
        <begin position="175"/>
        <end position="192"/>
    </location>
</feature>